<evidence type="ECO:0000313" key="3">
    <source>
        <dbReference type="Proteomes" id="UP001556170"/>
    </source>
</evidence>
<gene>
    <name evidence="2" type="ORF">ABQJ56_05085</name>
</gene>
<dbReference type="EMBL" id="JBFOHL010000003">
    <property type="protein sequence ID" value="MEW9623594.1"/>
    <property type="molecule type" value="Genomic_DNA"/>
</dbReference>
<dbReference type="Gene3D" id="1.10.10.10">
    <property type="entry name" value="Winged helix-like DNA-binding domain superfamily/Winged helix DNA-binding domain"/>
    <property type="match status" value="1"/>
</dbReference>
<dbReference type="SMART" id="SM00421">
    <property type="entry name" value="HTH_LUXR"/>
    <property type="match status" value="1"/>
</dbReference>
<dbReference type="InterPro" id="IPR036388">
    <property type="entry name" value="WH-like_DNA-bd_sf"/>
</dbReference>
<reference evidence="2 3" key="1">
    <citation type="submission" date="2024-06" db="EMBL/GenBank/DDBJ databases">
        <authorList>
            <person name="Woo H."/>
        </authorList>
    </citation>
    <scope>NUCLEOTIDE SEQUENCE [LARGE SCALE GENOMIC DNA]</scope>
    <source>
        <strain evidence="2 3">S2-g</strain>
    </source>
</reference>
<protein>
    <submittedName>
        <fullName evidence="2">Helix-turn-helix transcriptional regulator</fullName>
    </submittedName>
</protein>
<dbReference type="Pfam" id="PF13188">
    <property type="entry name" value="PAS_8"/>
    <property type="match status" value="1"/>
</dbReference>
<feature type="domain" description="HTH luxR-type" evidence="1">
    <location>
        <begin position="193"/>
        <end position="250"/>
    </location>
</feature>
<dbReference type="InterPro" id="IPR016032">
    <property type="entry name" value="Sig_transdc_resp-reg_C-effctor"/>
</dbReference>
<dbReference type="InterPro" id="IPR000014">
    <property type="entry name" value="PAS"/>
</dbReference>
<keyword evidence="3" id="KW-1185">Reference proteome</keyword>
<accession>A0ABV3QMG7</accession>
<sequence length="258" mass="27709">MAINHLIGRPQFSDEKRAAVSGFMYHLSRWASQLFMADEVRGAAAAGFFALETLGQGILILDDRQHVLFANQAVNQLLGDVLTAQGFRRSWGYGATLRDLFKQVTADRQARSTTVVHTVGGRVVSLLFSLLPLPREQGIGFTMPKGLEAASRAEEGSPGQREAMLPAGNASVLVLVRAQVEAQATGSRLYQQAFGLTAAEARLADALAQGHSPQDHADRARVSIATVRTQIRALLSKTGAVNLRALVVLLASLPKASR</sequence>
<name>A0ABV3QMG7_9GAMM</name>
<evidence type="ECO:0000313" key="2">
    <source>
        <dbReference type="EMBL" id="MEW9623594.1"/>
    </source>
</evidence>
<dbReference type="RefSeq" id="WP_367843902.1">
    <property type="nucleotide sequence ID" value="NZ_JBFOHL010000003.1"/>
</dbReference>
<comment type="caution">
    <text evidence="2">The sequence shown here is derived from an EMBL/GenBank/DDBJ whole genome shotgun (WGS) entry which is preliminary data.</text>
</comment>
<dbReference type="SUPFAM" id="SSF46894">
    <property type="entry name" value="C-terminal effector domain of the bipartite response regulators"/>
    <property type="match status" value="1"/>
</dbReference>
<dbReference type="InterPro" id="IPR000792">
    <property type="entry name" value="Tscrpt_reg_LuxR_C"/>
</dbReference>
<organism evidence="2 3">
    <name type="scientific">Rhodanobacter geophilus</name>
    <dbReference type="NCBI Taxonomy" id="3162488"/>
    <lineage>
        <taxon>Bacteria</taxon>
        <taxon>Pseudomonadati</taxon>
        <taxon>Pseudomonadota</taxon>
        <taxon>Gammaproteobacteria</taxon>
        <taxon>Lysobacterales</taxon>
        <taxon>Rhodanobacteraceae</taxon>
        <taxon>Rhodanobacter</taxon>
    </lineage>
</organism>
<proteinExistence type="predicted"/>
<dbReference type="Proteomes" id="UP001556170">
    <property type="component" value="Unassembled WGS sequence"/>
</dbReference>
<evidence type="ECO:0000259" key="1">
    <source>
        <dbReference type="SMART" id="SM00421"/>
    </source>
</evidence>